<proteinExistence type="predicted"/>
<dbReference type="AlphaFoldDB" id="A0A6H1Z8R8"/>
<evidence type="ECO:0000313" key="1">
    <source>
        <dbReference type="EMBL" id="QJA43841.1"/>
    </source>
</evidence>
<gene>
    <name evidence="1" type="ORF">TM448A00064_0020</name>
    <name evidence="2" type="ORF">TM448B00061_0031</name>
</gene>
<evidence type="ECO:0000313" key="2">
    <source>
        <dbReference type="EMBL" id="QJH93411.1"/>
    </source>
</evidence>
<sequence length="94" mass="10410">MKQVAFHHTVEHQEGESFWVTYELEVRASVISREVIDLTATITGLRAKGSPKPVPDTLSPKHLVGDELSLQDFTPKEQSDLLTEVLVRASGVVI</sequence>
<name>A0A6H1Z8R8_9ZZZZ</name>
<accession>A0A6H1Z8R8</accession>
<protein>
    <submittedName>
        <fullName evidence="1">Uncharacterized protein</fullName>
    </submittedName>
</protein>
<reference evidence="1" key="1">
    <citation type="submission" date="2020-03" db="EMBL/GenBank/DDBJ databases">
        <title>The deep terrestrial virosphere.</title>
        <authorList>
            <person name="Holmfeldt K."/>
            <person name="Nilsson E."/>
            <person name="Simone D."/>
            <person name="Lopez-Fernandez M."/>
            <person name="Wu X."/>
            <person name="de Brujin I."/>
            <person name="Lundin D."/>
            <person name="Andersson A."/>
            <person name="Bertilsson S."/>
            <person name="Dopson M."/>
        </authorList>
    </citation>
    <scope>NUCLEOTIDE SEQUENCE</scope>
    <source>
        <strain evidence="1">TM448A00064</strain>
        <strain evidence="2">TM448B00061</strain>
    </source>
</reference>
<dbReference type="EMBL" id="MT143971">
    <property type="protein sequence ID" value="QJA43841.1"/>
    <property type="molecule type" value="Genomic_DNA"/>
</dbReference>
<organism evidence="1">
    <name type="scientific">viral metagenome</name>
    <dbReference type="NCBI Taxonomy" id="1070528"/>
    <lineage>
        <taxon>unclassified sequences</taxon>
        <taxon>metagenomes</taxon>
        <taxon>organismal metagenomes</taxon>
    </lineage>
</organism>
<dbReference type="EMBL" id="MT144588">
    <property type="protein sequence ID" value="QJH93411.1"/>
    <property type="molecule type" value="Genomic_DNA"/>
</dbReference>